<accession>A0A927WBG3</accession>
<reference evidence="1" key="1">
    <citation type="submission" date="2019-04" db="EMBL/GenBank/DDBJ databases">
        <title>Evolution of Biomass-Degrading Anaerobic Consortia Revealed by Metagenomics.</title>
        <authorList>
            <person name="Peng X."/>
        </authorList>
    </citation>
    <scope>NUCLEOTIDE SEQUENCE</scope>
    <source>
        <strain evidence="1">SIG254</strain>
    </source>
</reference>
<sequence>MILSLMSQDYIESYLDMIEKYESADYGVGMGDFNDIKTVTKESLIKYIKISLNSYDEDESIEKLKKRFKFLILLLKPFHVKNMN</sequence>
<dbReference type="Proteomes" id="UP000768462">
    <property type="component" value="Unassembled WGS sequence"/>
</dbReference>
<proteinExistence type="predicted"/>
<protein>
    <submittedName>
        <fullName evidence="1">Uncharacterized protein</fullName>
    </submittedName>
</protein>
<gene>
    <name evidence="1" type="ORF">E7215_16800</name>
</gene>
<evidence type="ECO:0000313" key="2">
    <source>
        <dbReference type="Proteomes" id="UP000768462"/>
    </source>
</evidence>
<dbReference type="EMBL" id="SVCM01000196">
    <property type="protein sequence ID" value="MBE6061801.1"/>
    <property type="molecule type" value="Genomic_DNA"/>
</dbReference>
<comment type="caution">
    <text evidence="1">The sequence shown here is derived from an EMBL/GenBank/DDBJ whole genome shotgun (WGS) entry which is preliminary data.</text>
</comment>
<name>A0A927WBG3_9CLOT</name>
<organism evidence="1 2">
    <name type="scientific">Clostridium sulfidigenes</name>
    <dbReference type="NCBI Taxonomy" id="318464"/>
    <lineage>
        <taxon>Bacteria</taxon>
        <taxon>Bacillati</taxon>
        <taxon>Bacillota</taxon>
        <taxon>Clostridia</taxon>
        <taxon>Eubacteriales</taxon>
        <taxon>Clostridiaceae</taxon>
        <taxon>Clostridium</taxon>
    </lineage>
</organism>
<evidence type="ECO:0000313" key="1">
    <source>
        <dbReference type="EMBL" id="MBE6061801.1"/>
    </source>
</evidence>
<dbReference type="AlphaFoldDB" id="A0A927WBG3"/>